<dbReference type="AlphaFoldDB" id="A0AAE1PJW7"/>
<dbReference type="EMBL" id="JAWZYT010001897">
    <property type="protein sequence ID" value="KAK4308422.1"/>
    <property type="molecule type" value="Genomic_DNA"/>
</dbReference>
<sequence>METRVNSIIFSTLILFIGSGNAILDWSSLSPALERMTTYGYHMLGYPPPKYHKNKDEIDVPIVWGPIWNGHIPIGDFVSPLLSALGSSNSDSYDDRVVKGYENRLGFRVAVPYLGDLQVTREVGPGRFTDKLGPGNFPYPGIEDTRPDYNPYDHNHDHDHHTSDEDHPHHHDPHHAPHPHDPPQGDMYQGLKNYPWYRRK</sequence>
<dbReference type="Proteomes" id="UP001292094">
    <property type="component" value="Unassembled WGS sequence"/>
</dbReference>
<name>A0AAE1PJW7_9EUCA</name>
<reference evidence="2" key="1">
    <citation type="submission" date="2023-11" db="EMBL/GenBank/DDBJ databases">
        <title>Genome assemblies of two species of porcelain crab, Petrolisthes cinctipes and Petrolisthes manimaculis (Anomura: Porcellanidae).</title>
        <authorList>
            <person name="Angst P."/>
        </authorList>
    </citation>
    <scope>NUCLEOTIDE SEQUENCE</scope>
    <source>
        <strain evidence="2">PB745_02</strain>
        <tissue evidence="2">Gill</tissue>
    </source>
</reference>
<evidence type="ECO:0000313" key="2">
    <source>
        <dbReference type="EMBL" id="KAK4308422.1"/>
    </source>
</evidence>
<feature type="compositionally biased region" description="Basic and acidic residues" evidence="1">
    <location>
        <begin position="143"/>
        <end position="183"/>
    </location>
</feature>
<gene>
    <name evidence="2" type="ORF">Pmani_019876</name>
</gene>
<accession>A0AAE1PJW7</accession>
<evidence type="ECO:0000256" key="1">
    <source>
        <dbReference type="SAM" id="MobiDB-lite"/>
    </source>
</evidence>
<comment type="caution">
    <text evidence="2">The sequence shown here is derived from an EMBL/GenBank/DDBJ whole genome shotgun (WGS) entry which is preliminary data.</text>
</comment>
<keyword evidence="3" id="KW-1185">Reference proteome</keyword>
<feature type="region of interest" description="Disordered" evidence="1">
    <location>
        <begin position="124"/>
        <end position="200"/>
    </location>
</feature>
<organism evidence="2 3">
    <name type="scientific">Petrolisthes manimaculis</name>
    <dbReference type="NCBI Taxonomy" id="1843537"/>
    <lineage>
        <taxon>Eukaryota</taxon>
        <taxon>Metazoa</taxon>
        <taxon>Ecdysozoa</taxon>
        <taxon>Arthropoda</taxon>
        <taxon>Crustacea</taxon>
        <taxon>Multicrustacea</taxon>
        <taxon>Malacostraca</taxon>
        <taxon>Eumalacostraca</taxon>
        <taxon>Eucarida</taxon>
        <taxon>Decapoda</taxon>
        <taxon>Pleocyemata</taxon>
        <taxon>Anomura</taxon>
        <taxon>Galatheoidea</taxon>
        <taxon>Porcellanidae</taxon>
        <taxon>Petrolisthes</taxon>
    </lineage>
</organism>
<proteinExistence type="predicted"/>
<evidence type="ECO:0000313" key="3">
    <source>
        <dbReference type="Proteomes" id="UP001292094"/>
    </source>
</evidence>
<protein>
    <submittedName>
        <fullName evidence="2">Uncharacterized protein</fullName>
    </submittedName>
</protein>